<sequence length="42" mass="4518">MPGRFVNVAHRATLRFLRNNPAPMAATSRDSPTQPIGAVQNG</sequence>
<feature type="compositionally biased region" description="Polar residues" evidence="1">
    <location>
        <begin position="28"/>
        <end position="42"/>
    </location>
</feature>
<dbReference type="Proteomes" id="UP000399805">
    <property type="component" value="Unassembled WGS sequence"/>
</dbReference>
<accession>A0A6I8LFJ7</accession>
<organism evidence="2 3">
    <name type="scientific">Amycolatopsis camponoti</name>
    <dbReference type="NCBI Taxonomy" id="2606593"/>
    <lineage>
        <taxon>Bacteria</taxon>
        <taxon>Bacillati</taxon>
        <taxon>Actinomycetota</taxon>
        <taxon>Actinomycetes</taxon>
        <taxon>Pseudonocardiales</taxon>
        <taxon>Pseudonocardiaceae</taxon>
        <taxon>Amycolatopsis</taxon>
    </lineage>
</organism>
<dbReference type="EMBL" id="CABVGP010000001">
    <property type="protein sequence ID" value="VVJ15650.1"/>
    <property type="molecule type" value="Genomic_DNA"/>
</dbReference>
<gene>
    <name evidence="2" type="ORF">AA23TX_00671</name>
</gene>
<proteinExistence type="predicted"/>
<feature type="region of interest" description="Disordered" evidence="1">
    <location>
        <begin position="19"/>
        <end position="42"/>
    </location>
</feature>
<keyword evidence="3" id="KW-1185">Reference proteome</keyword>
<reference evidence="2 3" key="1">
    <citation type="submission" date="2019-09" db="EMBL/GenBank/DDBJ databases">
        <authorList>
            <person name="Leyn A S."/>
        </authorList>
    </citation>
    <scope>NUCLEOTIDE SEQUENCE [LARGE SCALE GENOMIC DNA]</scope>
    <source>
        <strain evidence="2">AA231_1</strain>
    </source>
</reference>
<name>A0A6I8LFJ7_9PSEU</name>
<evidence type="ECO:0000313" key="2">
    <source>
        <dbReference type="EMBL" id="VVJ15650.1"/>
    </source>
</evidence>
<evidence type="ECO:0000313" key="3">
    <source>
        <dbReference type="Proteomes" id="UP000399805"/>
    </source>
</evidence>
<dbReference type="AlphaFoldDB" id="A0A6I8LFJ7"/>
<evidence type="ECO:0000256" key="1">
    <source>
        <dbReference type="SAM" id="MobiDB-lite"/>
    </source>
</evidence>
<protein>
    <submittedName>
        <fullName evidence="2">Uncharacterized protein</fullName>
    </submittedName>
</protein>